<dbReference type="GO" id="GO:0015074">
    <property type="term" value="P:DNA integration"/>
    <property type="evidence" value="ECO:0007669"/>
    <property type="project" value="InterPro"/>
</dbReference>
<comment type="caution">
    <text evidence="5">The sequence shown here is derived from an EMBL/GenBank/DDBJ whole genome shotgun (WGS) entry which is preliminary data.</text>
</comment>
<dbReference type="InterPro" id="IPR043502">
    <property type="entry name" value="DNA/RNA_pol_sf"/>
</dbReference>
<dbReference type="GO" id="GO:0016787">
    <property type="term" value="F:hydrolase activity"/>
    <property type="evidence" value="ECO:0007669"/>
    <property type="project" value="UniProtKB-KW"/>
</dbReference>
<protein>
    <recommendedName>
        <fullName evidence="4">Integrase catalytic domain-containing protein</fullName>
    </recommendedName>
</protein>
<dbReference type="AlphaFoldDB" id="A0AA38TFC4"/>
<dbReference type="Pfam" id="PF25597">
    <property type="entry name" value="SH3_retrovirus"/>
    <property type="match status" value="1"/>
</dbReference>
<dbReference type="Proteomes" id="UP001172457">
    <property type="component" value="Chromosome 4"/>
</dbReference>
<feature type="region of interest" description="Disordered" evidence="3">
    <location>
        <begin position="724"/>
        <end position="743"/>
    </location>
</feature>
<feature type="compositionally biased region" description="Low complexity" evidence="3">
    <location>
        <begin position="294"/>
        <end position="311"/>
    </location>
</feature>
<proteinExistence type="predicted"/>
<evidence type="ECO:0000313" key="6">
    <source>
        <dbReference type="Proteomes" id="UP001172457"/>
    </source>
</evidence>
<dbReference type="PROSITE" id="PS50994">
    <property type="entry name" value="INTEGRASE"/>
    <property type="match status" value="1"/>
</dbReference>
<evidence type="ECO:0000256" key="3">
    <source>
        <dbReference type="SAM" id="MobiDB-lite"/>
    </source>
</evidence>
<dbReference type="PANTHER" id="PTHR42648:SF32">
    <property type="entry name" value="RIBONUCLEASE H-LIKE DOMAIN, GAG-PRE-INTEGRASE DOMAIN PROTEIN-RELATED"/>
    <property type="match status" value="1"/>
</dbReference>
<dbReference type="InterPro" id="IPR039537">
    <property type="entry name" value="Retrotran_Ty1/copia-like"/>
</dbReference>
<evidence type="ECO:0000259" key="4">
    <source>
        <dbReference type="PROSITE" id="PS50994"/>
    </source>
</evidence>
<dbReference type="PANTHER" id="PTHR42648">
    <property type="entry name" value="TRANSPOSASE, PUTATIVE-RELATED"/>
    <property type="match status" value="1"/>
</dbReference>
<dbReference type="SUPFAM" id="SSF56672">
    <property type="entry name" value="DNA/RNA polymerases"/>
    <property type="match status" value="1"/>
</dbReference>
<evidence type="ECO:0000256" key="1">
    <source>
        <dbReference type="ARBA" id="ARBA00022723"/>
    </source>
</evidence>
<feature type="compositionally biased region" description="Polar residues" evidence="3">
    <location>
        <begin position="312"/>
        <end position="324"/>
    </location>
</feature>
<feature type="region of interest" description="Disordered" evidence="3">
    <location>
        <begin position="232"/>
        <end position="324"/>
    </location>
</feature>
<dbReference type="Pfam" id="PF07727">
    <property type="entry name" value="RVT_2"/>
    <property type="match status" value="2"/>
</dbReference>
<keyword evidence="6" id="KW-1185">Reference proteome</keyword>
<sequence length="743" mass="83857">MTGTLELLSSYIQQEGNSIAFGGNQKGRIKGYGMIVKGEVGMHQVSYVDGLKHNLISVRVLRRDNETEFKNSIIEEYLASVGTTHNFSAPMTTQQNGVVERKNKTLVEAARTMLNASGLPLTFWAKAVFTACYTQNRSLVVKRFEKTPYQLLHNKRPNIKFLHVFGCKCYVLNDREPIGKFDPKGDDAIFIGYSCDSAAYIVNVPRSQIVVVSTNVKFDDNFQDLEILFNEWNEDDPDPDKASENFPRASGEANAAQEASPLSTIISGPSTSDTPPIASSSSEVAQTKSNSDLPQPSTIPEPTSISSETTQFEQDQTQASDPSSIQTTIISEPIPQENKPVFVEPESSQIQSQNLQEINSSLNLPQAVKWTKDHPQCQIIGDPSEGVKTRANVNYYLFSCFVSEIEPKKVTKALAYPFWVEAMQEKLLRFERNNDENGVVIRNKARLVAQGYCQEEVIDYEENFAPVARLEAIRIFLAYVAHRGFKVYQMDVKSTFLNGKLKEEVYVKGTTDITLFYKKLNDDILLVQVYVDDIIFGSTDVSMCKEFESLMQSEFEMSMMGELTLFLGLQVKQSSEGIFINQAKYIQDRLKKYKLNEGSPLRTPMATSLKLHKDLSGVSIECKIYRGMIGSLLYPTANRPDIMFATCICARYQANPKESHLNVVKRILRYLKKTPCLGLWYPLYSGFDLLAYTDSDYGRMPSGSKEYFWELSVSRRKRMSKVEEIRKAAGSSSKRRHDDQDPD</sequence>
<organism evidence="5 6">
    <name type="scientific">Centaurea solstitialis</name>
    <name type="common">yellow star-thistle</name>
    <dbReference type="NCBI Taxonomy" id="347529"/>
    <lineage>
        <taxon>Eukaryota</taxon>
        <taxon>Viridiplantae</taxon>
        <taxon>Streptophyta</taxon>
        <taxon>Embryophyta</taxon>
        <taxon>Tracheophyta</taxon>
        <taxon>Spermatophyta</taxon>
        <taxon>Magnoliopsida</taxon>
        <taxon>eudicotyledons</taxon>
        <taxon>Gunneridae</taxon>
        <taxon>Pentapetalae</taxon>
        <taxon>asterids</taxon>
        <taxon>campanulids</taxon>
        <taxon>Asterales</taxon>
        <taxon>Asteraceae</taxon>
        <taxon>Carduoideae</taxon>
        <taxon>Cardueae</taxon>
        <taxon>Centaureinae</taxon>
        <taxon>Centaurea</taxon>
    </lineage>
</organism>
<dbReference type="GO" id="GO:0046872">
    <property type="term" value="F:metal ion binding"/>
    <property type="evidence" value="ECO:0007669"/>
    <property type="project" value="UniProtKB-KW"/>
</dbReference>
<evidence type="ECO:0000313" key="5">
    <source>
        <dbReference type="EMBL" id="KAJ9552991.1"/>
    </source>
</evidence>
<accession>A0AA38TFC4</accession>
<gene>
    <name evidence="5" type="ORF">OSB04_017036</name>
</gene>
<dbReference type="InterPro" id="IPR012337">
    <property type="entry name" value="RNaseH-like_sf"/>
</dbReference>
<name>A0AA38TFC4_9ASTR</name>
<dbReference type="SUPFAM" id="SSF53098">
    <property type="entry name" value="Ribonuclease H-like"/>
    <property type="match status" value="1"/>
</dbReference>
<keyword evidence="1" id="KW-0479">Metal-binding</keyword>
<evidence type="ECO:0000256" key="2">
    <source>
        <dbReference type="ARBA" id="ARBA00022801"/>
    </source>
</evidence>
<feature type="compositionally biased region" description="Polar residues" evidence="3">
    <location>
        <begin position="260"/>
        <end position="293"/>
    </location>
</feature>
<dbReference type="GO" id="GO:0003676">
    <property type="term" value="F:nucleic acid binding"/>
    <property type="evidence" value="ECO:0007669"/>
    <property type="project" value="InterPro"/>
</dbReference>
<dbReference type="InterPro" id="IPR036397">
    <property type="entry name" value="RNaseH_sf"/>
</dbReference>
<feature type="domain" description="Integrase catalytic" evidence="4">
    <location>
        <begin position="59"/>
        <end position="156"/>
    </location>
</feature>
<keyword evidence="2" id="KW-0378">Hydrolase</keyword>
<dbReference type="InterPro" id="IPR001584">
    <property type="entry name" value="Integrase_cat-core"/>
</dbReference>
<dbReference type="InterPro" id="IPR013103">
    <property type="entry name" value="RVT_2"/>
</dbReference>
<dbReference type="Gene3D" id="3.30.420.10">
    <property type="entry name" value="Ribonuclease H-like superfamily/Ribonuclease H"/>
    <property type="match status" value="1"/>
</dbReference>
<dbReference type="InterPro" id="IPR057670">
    <property type="entry name" value="SH3_retrovirus"/>
</dbReference>
<reference evidence="5" key="1">
    <citation type="submission" date="2023-03" db="EMBL/GenBank/DDBJ databases">
        <title>Chromosome-scale reference genome and RAD-based genetic map of yellow starthistle (Centaurea solstitialis) reveal putative structural variation and QTLs associated with invader traits.</title>
        <authorList>
            <person name="Reatini B."/>
            <person name="Cang F.A."/>
            <person name="Jiang Q."/>
            <person name="Mckibben M.T.W."/>
            <person name="Barker M.S."/>
            <person name="Rieseberg L.H."/>
            <person name="Dlugosch K.M."/>
        </authorList>
    </citation>
    <scope>NUCLEOTIDE SEQUENCE</scope>
    <source>
        <strain evidence="5">CAN-66</strain>
        <tissue evidence="5">Leaf</tissue>
    </source>
</reference>
<dbReference type="EMBL" id="JARYMX010000004">
    <property type="protein sequence ID" value="KAJ9552991.1"/>
    <property type="molecule type" value="Genomic_DNA"/>
</dbReference>